<protein>
    <submittedName>
        <fullName evidence="1">Uncharacterized protein</fullName>
    </submittedName>
</protein>
<reference evidence="1 2" key="1">
    <citation type="journal article" date="2015" name="Genome Biol. Evol.">
        <title>Comparative Genomics of a Bacterivorous Green Alga Reveals Evolutionary Causalities and Consequences of Phago-Mixotrophic Mode of Nutrition.</title>
        <authorList>
            <person name="Burns J.A."/>
            <person name="Paasch A."/>
            <person name="Narechania A."/>
            <person name="Kim E."/>
        </authorList>
    </citation>
    <scope>NUCLEOTIDE SEQUENCE [LARGE SCALE GENOMIC DNA]</scope>
    <source>
        <strain evidence="1 2">PLY_AMNH</strain>
    </source>
</reference>
<sequence length="170" mass="18859">MTIFELGAFEDLQIEAPVPTEVEVDKDDATSEAPFLDVTPPTATNSSLSEMPGSVEDDFQVAIDYSFILSKTEDENPRIKYVYSSLSWKLAACTLSWVPLSRCSNRVVCVLITKQLLLHTPALLCLVHHQKSHSNVFQGFSCSSVQLPSLSTLGLDLYVLYPNDWTSLTK</sequence>
<proteinExistence type="predicted"/>
<gene>
    <name evidence="1" type="ORF">CYMTET_52344</name>
</gene>
<organism evidence="1 2">
    <name type="scientific">Cymbomonas tetramitiformis</name>
    <dbReference type="NCBI Taxonomy" id="36881"/>
    <lineage>
        <taxon>Eukaryota</taxon>
        <taxon>Viridiplantae</taxon>
        <taxon>Chlorophyta</taxon>
        <taxon>Pyramimonadophyceae</taxon>
        <taxon>Pyramimonadales</taxon>
        <taxon>Pyramimonadaceae</taxon>
        <taxon>Cymbomonas</taxon>
    </lineage>
</organism>
<dbReference type="Proteomes" id="UP001190700">
    <property type="component" value="Unassembled WGS sequence"/>
</dbReference>
<dbReference type="EMBL" id="LGRX02034516">
    <property type="protein sequence ID" value="KAK3237598.1"/>
    <property type="molecule type" value="Genomic_DNA"/>
</dbReference>
<evidence type="ECO:0000313" key="1">
    <source>
        <dbReference type="EMBL" id="KAK3237598.1"/>
    </source>
</evidence>
<dbReference type="AlphaFoldDB" id="A0AAE0BJ94"/>
<comment type="caution">
    <text evidence="1">The sequence shown here is derived from an EMBL/GenBank/DDBJ whole genome shotgun (WGS) entry which is preliminary data.</text>
</comment>
<accession>A0AAE0BJ94</accession>
<name>A0AAE0BJ94_9CHLO</name>
<keyword evidence="2" id="KW-1185">Reference proteome</keyword>
<evidence type="ECO:0000313" key="2">
    <source>
        <dbReference type="Proteomes" id="UP001190700"/>
    </source>
</evidence>